<dbReference type="PANTHER" id="PTHR31569:SF4">
    <property type="entry name" value="SWIM-TYPE DOMAIN-CONTAINING PROTEIN"/>
    <property type="match status" value="1"/>
</dbReference>
<reference evidence="1" key="1">
    <citation type="submission" date="2019-05" db="EMBL/GenBank/DDBJ databases">
        <title>Annotation for the trematode Paragonimus heterotremus.</title>
        <authorList>
            <person name="Choi Y.-J."/>
        </authorList>
    </citation>
    <scope>NUCLEOTIDE SEQUENCE</scope>
    <source>
        <strain evidence="1">LC</strain>
    </source>
</reference>
<gene>
    <name evidence="1" type="ORF">PHET_11713</name>
</gene>
<protein>
    <recommendedName>
        <fullName evidence="3">FAR1 domain-containing protein</fullName>
    </recommendedName>
</protein>
<comment type="caution">
    <text evidence="1">The sequence shown here is derived from an EMBL/GenBank/DDBJ whole genome shotgun (WGS) entry which is preliminary data.</text>
</comment>
<dbReference type="Proteomes" id="UP000748531">
    <property type="component" value="Unassembled WGS sequence"/>
</dbReference>
<dbReference type="OrthoDB" id="6228167at2759"/>
<evidence type="ECO:0000313" key="1">
    <source>
        <dbReference type="EMBL" id="KAF5395742.1"/>
    </source>
</evidence>
<proteinExistence type="predicted"/>
<dbReference type="PANTHER" id="PTHR31569">
    <property type="entry name" value="SWIM-TYPE DOMAIN-CONTAINING PROTEIN"/>
    <property type="match status" value="1"/>
</dbReference>
<keyword evidence="2" id="KW-1185">Reference proteome</keyword>
<dbReference type="EMBL" id="LUCH01010599">
    <property type="protein sequence ID" value="KAF5395742.1"/>
    <property type="molecule type" value="Genomic_DNA"/>
</dbReference>
<sequence length="183" mass="21698">MDYVQGFKDLFEDREFTQFKEFKCCLEKYMKDFNVIYVLGSSTKSNNGRLKYTNMSYRCINYKRRKSVSRGVRHVHSHATCCQSRFNVAKRKSILVVSSFSLEHNHELSASLFLAHPINRRLTADELNGYRYLLEYNSPTAELKQYVADAYGKYMTTTDVCNMRRRLRPSAKSKRDKEYFRRS</sequence>
<evidence type="ECO:0008006" key="3">
    <source>
        <dbReference type="Google" id="ProtNLM"/>
    </source>
</evidence>
<name>A0A8J4T8T0_9TREM</name>
<dbReference type="InterPro" id="IPR052579">
    <property type="entry name" value="Zinc_finger_SWIM"/>
</dbReference>
<evidence type="ECO:0000313" key="2">
    <source>
        <dbReference type="Proteomes" id="UP000748531"/>
    </source>
</evidence>
<organism evidence="1 2">
    <name type="scientific">Paragonimus heterotremus</name>
    <dbReference type="NCBI Taxonomy" id="100268"/>
    <lineage>
        <taxon>Eukaryota</taxon>
        <taxon>Metazoa</taxon>
        <taxon>Spiralia</taxon>
        <taxon>Lophotrochozoa</taxon>
        <taxon>Platyhelminthes</taxon>
        <taxon>Trematoda</taxon>
        <taxon>Digenea</taxon>
        <taxon>Plagiorchiida</taxon>
        <taxon>Troglotremata</taxon>
        <taxon>Troglotrematidae</taxon>
        <taxon>Paragonimus</taxon>
    </lineage>
</organism>
<dbReference type="AlphaFoldDB" id="A0A8J4T8T0"/>
<accession>A0A8J4T8T0</accession>